<dbReference type="AlphaFoldDB" id="A0A5B7WRY0"/>
<dbReference type="InterPro" id="IPR036866">
    <property type="entry name" value="RibonucZ/Hydroxyglut_hydro"/>
</dbReference>
<accession>A0A5B7WRY0</accession>
<sequence length="229" mass="24665">MRIVSRGHSCVEVSTIDGSILVDPGGFSDLEGAFEQQQAVLITHEHPDHVLPEVVAEAVTANPTLQVYAPQTVVQTLHELLPAVARSRVDPIQPGAQVTVGGIQVRAFGGTHATIHHSIPVVANIGYLLGERIFHPGDSLQVPVGLHPDVLLVPAMAPWSRVGQTIDFATEVDAPLWLPIHDGLLNENGLGLFDRLLGNAATAQGRNYQRWEQGTSYDINDLISREPNA</sequence>
<dbReference type="InterPro" id="IPR001279">
    <property type="entry name" value="Metallo-B-lactamas"/>
</dbReference>
<dbReference type="Proteomes" id="UP000307000">
    <property type="component" value="Chromosome"/>
</dbReference>
<evidence type="ECO:0000259" key="1">
    <source>
        <dbReference type="SMART" id="SM00849"/>
    </source>
</evidence>
<organism evidence="2 3">
    <name type="scientific">Glutamicibacter creatinolyticus</name>
    <dbReference type="NCBI Taxonomy" id="162496"/>
    <lineage>
        <taxon>Bacteria</taxon>
        <taxon>Bacillati</taxon>
        <taxon>Actinomycetota</taxon>
        <taxon>Actinomycetes</taxon>
        <taxon>Micrococcales</taxon>
        <taxon>Micrococcaceae</taxon>
        <taxon>Glutamicibacter</taxon>
    </lineage>
</organism>
<evidence type="ECO:0000313" key="3">
    <source>
        <dbReference type="Proteomes" id="UP000307000"/>
    </source>
</evidence>
<protein>
    <recommendedName>
        <fullName evidence="1">Metallo-beta-lactamase domain-containing protein</fullName>
    </recommendedName>
</protein>
<dbReference type="PANTHER" id="PTHR43546">
    <property type="entry name" value="UPF0173 METAL-DEPENDENT HYDROLASE MJ1163-RELATED"/>
    <property type="match status" value="1"/>
</dbReference>
<dbReference type="InterPro" id="IPR050114">
    <property type="entry name" value="UPF0173_UPF0282_UlaG_hydrolase"/>
</dbReference>
<dbReference type="Pfam" id="PF13483">
    <property type="entry name" value="Lactamase_B_3"/>
    <property type="match status" value="1"/>
</dbReference>
<dbReference type="KEGG" id="gcr:GcLGCM259_1021"/>
<dbReference type="SUPFAM" id="SSF56281">
    <property type="entry name" value="Metallo-hydrolase/oxidoreductase"/>
    <property type="match status" value="1"/>
</dbReference>
<proteinExistence type="predicted"/>
<gene>
    <name evidence="2" type="ORF">GcLGCM259_1021</name>
</gene>
<dbReference type="Gene3D" id="3.60.15.10">
    <property type="entry name" value="Ribonuclease Z/Hydroxyacylglutathione hydrolase-like"/>
    <property type="match status" value="1"/>
</dbReference>
<dbReference type="PANTHER" id="PTHR43546:SF3">
    <property type="entry name" value="UPF0173 METAL-DEPENDENT HYDROLASE MJ1163"/>
    <property type="match status" value="1"/>
</dbReference>
<reference evidence="2 3" key="1">
    <citation type="submission" date="2018-12" db="EMBL/GenBank/DDBJ databases">
        <title>Complete Genome Sequence of Glutamicibacter creatinolyticus strain LGCM259,isolated from an abscess of a 12-year-old mare in Italy.</title>
        <authorList>
            <person name="Santos R.G."/>
            <person name="Silva A.L."/>
            <person name="Seyffert N."/>
            <person name="Castro T.L.P."/>
            <person name="Attili A.R."/>
            <person name="Rifici C."/>
            <person name="Mazzullo G."/>
            <person name="Brenig B."/>
            <person name="Venanzi F."/>
            <person name="Azevedo V."/>
        </authorList>
    </citation>
    <scope>NUCLEOTIDE SEQUENCE [LARGE SCALE GENOMIC DNA]</scope>
    <source>
        <strain evidence="2 3">LGCM 259</strain>
    </source>
</reference>
<name>A0A5B7WRY0_9MICC</name>
<dbReference type="SMART" id="SM00849">
    <property type="entry name" value="Lactamase_B"/>
    <property type="match status" value="1"/>
</dbReference>
<feature type="domain" description="Metallo-beta-lactamase" evidence="1">
    <location>
        <begin position="7"/>
        <end position="181"/>
    </location>
</feature>
<evidence type="ECO:0000313" key="2">
    <source>
        <dbReference type="EMBL" id="QCY46768.1"/>
    </source>
</evidence>
<dbReference type="EMBL" id="CP034412">
    <property type="protein sequence ID" value="QCY46768.1"/>
    <property type="molecule type" value="Genomic_DNA"/>
</dbReference>
<keyword evidence="3" id="KW-1185">Reference proteome</keyword>
<dbReference type="RefSeq" id="WP_138172980.1">
    <property type="nucleotide sequence ID" value="NZ_CP034412.1"/>
</dbReference>